<dbReference type="EMBL" id="CP014265">
    <property type="protein sequence ID" value="AMK16322.1"/>
    <property type="molecule type" value="Genomic_DNA"/>
</dbReference>
<keyword evidence="2" id="KW-1185">Reference proteome</keyword>
<reference evidence="2" key="2">
    <citation type="submission" date="2016-02" db="EMBL/GenBank/DDBJ databases">
        <title>The draft genome sequence of the rumen methanogen Methanobrevibacter olleyae YLM1.</title>
        <authorList>
            <consortium name="New Zealand Agricultural Greenhouse Gas Research Centre/Pastoral Greenhouse Gas Research Consortium"/>
            <person name="Kelly W.J."/>
            <person name="Li D."/>
            <person name="Lambie S.C."/>
            <person name="Attwood G.T."/>
            <person name="Altermann E."/>
            <person name="Leahy S.C."/>
        </authorList>
    </citation>
    <scope>NUCLEOTIDE SEQUENCE [LARGE SCALE GENOMIC DNA]</scope>
    <source>
        <strain evidence="2">YLM1</strain>
    </source>
</reference>
<protein>
    <submittedName>
        <fullName evidence="1">Uncharacterized protein</fullName>
    </submittedName>
</protein>
<reference evidence="1 2" key="1">
    <citation type="journal article" date="2016" name="Genome Announc.">
        <title>Draft Genome Sequence of the Rumen Methanogen Methanobrevibacter olleyae YLM1.</title>
        <authorList>
            <person name="Kelly W.J."/>
            <person name="Li D."/>
            <person name="Lambie S.C."/>
            <person name="Cox F."/>
            <person name="Attwood G.T."/>
            <person name="Altermann E."/>
            <person name="Leahy S.C."/>
        </authorList>
    </citation>
    <scope>NUCLEOTIDE SEQUENCE [LARGE SCALE GENOMIC DNA]</scope>
    <source>
        <strain evidence="1 2">YLM1</strain>
    </source>
</reference>
<dbReference type="AlphaFoldDB" id="A0A126R2M2"/>
<dbReference type="STRING" id="294671.YLM1_1767"/>
<organism evidence="1 2">
    <name type="scientific">Methanobrevibacter olleyae</name>
    <dbReference type="NCBI Taxonomy" id="294671"/>
    <lineage>
        <taxon>Archaea</taxon>
        <taxon>Methanobacteriati</taxon>
        <taxon>Methanobacteriota</taxon>
        <taxon>Methanomada group</taxon>
        <taxon>Methanobacteria</taxon>
        <taxon>Methanobacteriales</taxon>
        <taxon>Methanobacteriaceae</taxon>
        <taxon>Methanobrevibacter</taxon>
    </lineage>
</organism>
<dbReference type="GeneID" id="28490076"/>
<sequence>MTKKKKESKKEVNHDFNLQKHIKEKVNPYLVEGFKKYIYENSVEINDEKEFEKVYKHYGGF</sequence>
<dbReference type="PATRIC" id="fig|294671.3.peg.1836"/>
<name>A0A126R2M2_METOL</name>
<accession>A0A126R2M2</accession>
<proteinExistence type="predicted"/>
<dbReference type="KEGG" id="mol:YLM1_1767"/>
<gene>
    <name evidence="1" type="ORF">YLM1_1767</name>
</gene>
<evidence type="ECO:0000313" key="1">
    <source>
        <dbReference type="EMBL" id="AMK16322.1"/>
    </source>
</evidence>
<dbReference type="Proteomes" id="UP000066376">
    <property type="component" value="Chromosome"/>
</dbReference>
<evidence type="ECO:0000313" key="2">
    <source>
        <dbReference type="Proteomes" id="UP000066376"/>
    </source>
</evidence>
<dbReference type="RefSeq" id="WP_145884779.1">
    <property type="nucleotide sequence ID" value="NZ_CP014265.1"/>
</dbReference>